<dbReference type="InterPro" id="IPR013325">
    <property type="entry name" value="RNA_pol_sigma_r2"/>
</dbReference>
<accession>A0A8J4DKI4</accession>
<dbReference type="Gene3D" id="1.10.1740.10">
    <property type="match status" value="1"/>
</dbReference>
<evidence type="ECO:0000313" key="1">
    <source>
        <dbReference type="EMBL" id="GIJ04931.1"/>
    </source>
</evidence>
<proteinExistence type="predicted"/>
<organism evidence="1 2">
    <name type="scientific">Spirilliplanes yamanashiensis</name>
    <dbReference type="NCBI Taxonomy" id="42233"/>
    <lineage>
        <taxon>Bacteria</taxon>
        <taxon>Bacillati</taxon>
        <taxon>Actinomycetota</taxon>
        <taxon>Actinomycetes</taxon>
        <taxon>Micromonosporales</taxon>
        <taxon>Micromonosporaceae</taxon>
        <taxon>Spirilliplanes</taxon>
    </lineage>
</organism>
<comment type="caution">
    <text evidence="1">The sequence shown here is derived from an EMBL/GenBank/DDBJ whole genome shotgun (WGS) entry which is preliminary data.</text>
</comment>
<name>A0A8J4DKI4_9ACTN</name>
<protein>
    <submittedName>
        <fullName evidence="1">Uncharacterized protein</fullName>
    </submittedName>
</protein>
<dbReference type="EMBL" id="BOOY01000030">
    <property type="protein sequence ID" value="GIJ04931.1"/>
    <property type="molecule type" value="Genomic_DNA"/>
</dbReference>
<dbReference type="Proteomes" id="UP000652013">
    <property type="component" value="Unassembled WGS sequence"/>
</dbReference>
<sequence>MTVLAAYRTDPARLRHLVRGMAVLDRAAFTRLYEALSPAVTAGLTALMTDPARAREFTAAAFVEAWQTANAHTADEDVAGWITGVAMMLALEAGPDTEADDEPVDRLASLLAGGRSQLC</sequence>
<dbReference type="GO" id="GO:0003700">
    <property type="term" value="F:DNA-binding transcription factor activity"/>
    <property type="evidence" value="ECO:0007669"/>
    <property type="project" value="InterPro"/>
</dbReference>
<evidence type="ECO:0000313" key="2">
    <source>
        <dbReference type="Proteomes" id="UP000652013"/>
    </source>
</evidence>
<gene>
    <name evidence="1" type="ORF">Sya03_42830</name>
</gene>
<dbReference type="SUPFAM" id="SSF88946">
    <property type="entry name" value="Sigma2 domain of RNA polymerase sigma factors"/>
    <property type="match status" value="1"/>
</dbReference>
<dbReference type="AlphaFoldDB" id="A0A8J4DKI4"/>
<keyword evidence="2" id="KW-1185">Reference proteome</keyword>
<reference evidence="1" key="1">
    <citation type="submission" date="2021-01" db="EMBL/GenBank/DDBJ databases">
        <title>Whole genome shotgun sequence of Spirilliplanes yamanashiensis NBRC 15828.</title>
        <authorList>
            <person name="Komaki H."/>
            <person name="Tamura T."/>
        </authorList>
    </citation>
    <scope>NUCLEOTIDE SEQUENCE</scope>
    <source>
        <strain evidence="1">NBRC 15828</strain>
    </source>
</reference>
<dbReference type="RefSeq" id="WP_203940158.1">
    <property type="nucleotide sequence ID" value="NZ_BAAAGJ010000023.1"/>
</dbReference>
<dbReference type="GO" id="GO:0006352">
    <property type="term" value="P:DNA-templated transcription initiation"/>
    <property type="evidence" value="ECO:0007669"/>
    <property type="project" value="InterPro"/>
</dbReference>